<keyword evidence="3" id="KW-1185">Reference proteome</keyword>
<evidence type="ECO:0000313" key="2">
    <source>
        <dbReference type="EMBL" id="KAJ5477206.1"/>
    </source>
</evidence>
<dbReference type="Proteomes" id="UP001148312">
    <property type="component" value="Unassembled WGS sequence"/>
</dbReference>
<dbReference type="GeneID" id="81627200"/>
<protein>
    <submittedName>
        <fullName evidence="2">Uncharacterized protein</fullName>
    </submittedName>
</protein>
<gene>
    <name evidence="2" type="ORF">N7539_007350</name>
</gene>
<name>A0A9W9WV01_9EURO</name>
<comment type="caution">
    <text evidence="2">The sequence shown here is derived from an EMBL/GenBank/DDBJ whole genome shotgun (WGS) entry which is preliminary data.</text>
</comment>
<reference evidence="2" key="1">
    <citation type="submission" date="2022-12" db="EMBL/GenBank/DDBJ databases">
        <authorList>
            <person name="Petersen C."/>
        </authorList>
    </citation>
    <scope>NUCLEOTIDE SEQUENCE</scope>
    <source>
        <strain evidence="2">IBT 30728</strain>
    </source>
</reference>
<feature type="region of interest" description="Disordered" evidence="1">
    <location>
        <begin position="1"/>
        <end position="78"/>
    </location>
</feature>
<reference evidence="2" key="2">
    <citation type="journal article" date="2023" name="IMA Fungus">
        <title>Comparative genomic study of the Penicillium genus elucidates a diverse pangenome and 15 lateral gene transfer events.</title>
        <authorList>
            <person name="Petersen C."/>
            <person name="Sorensen T."/>
            <person name="Nielsen M.R."/>
            <person name="Sondergaard T.E."/>
            <person name="Sorensen J.L."/>
            <person name="Fitzpatrick D.A."/>
            <person name="Frisvad J.C."/>
            <person name="Nielsen K.L."/>
        </authorList>
    </citation>
    <scope>NUCLEOTIDE SEQUENCE</scope>
    <source>
        <strain evidence="2">IBT 30728</strain>
    </source>
</reference>
<feature type="compositionally biased region" description="Basic and acidic residues" evidence="1">
    <location>
        <begin position="1"/>
        <end position="13"/>
    </location>
</feature>
<dbReference type="AlphaFoldDB" id="A0A9W9WV01"/>
<proteinExistence type="predicted"/>
<evidence type="ECO:0000256" key="1">
    <source>
        <dbReference type="SAM" id="MobiDB-lite"/>
    </source>
</evidence>
<evidence type="ECO:0000313" key="3">
    <source>
        <dbReference type="Proteomes" id="UP001148312"/>
    </source>
</evidence>
<sequence length="78" mass="8420">MRKSDVTEDRNRGMAEVIGSMQGGTKSRDDNDGIEPSSTSKVDTARADDVVHIPLRAPLSSEAPSTIKDQHMIQLPGD</sequence>
<dbReference type="EMBL" id="JAPWDQ010000010">
    <property type="protein sequence ID" value="KAJ5477206.1"/>
    <property type="molecule type" value="Genomic_DNA"/>
</dbReference>
<organism evidence="2 3">
    <name type="scientific">Penicillium diatomitis</name>
    <dbReference type="NCBI Taxonomy" id="2819901"/>
    <lineage>
        <taxon>Eukaryota</taxon>
        <taxon>Fungi</taxon>
        <taxon>Dikarya</taxon>
        <taxon>Ascomycota</taxon>
        <taxon>Pezizomycotina</taxon>
        <taxon>Eurotiomycetes</taxon>
        <taxon>Eurotiomycetidae</taxon>
        <taxon>Eurotiales</taxon>
        <taxon>Aspergillaceae</taxon>
        <taxon>Penicillium</taxon>
    </lineage>
</organism>
<dbReference type="RefSeq" id="XP_056787750.1">
    <property type="nucleotide sequence ID" value="XM_056936951.1"/>
</dbReference>
<accession>A0A9W9WV01</accession>